<dbReference type="EMBL" id="JAAIUW010000006">
    <property type="protein sequence ID" value="KAF7826648.1"/>
    <property type="molecule type" value="Genomic_DNA"/>
</dbReference>
<dbReference type="GO" id="GO:0004523">
    <property type="term" value="F:RNA-DNA hybrid ribonuclease activity"/>
    <property type="evidence" value="ECO:0007669"/>
    <property type="project" value="InterPro"/>
</dbReference>
<dbReference type="InterPro" id="IPR002156">
    <property type="entry name" value="RNaseH_domain"/>
</dbReference>
<dbReference type="InterPro" id="IPR053151">
    <property type="entry name" value="RNase_H-like"/>
</dbReference>
<protein>
    <submittedName>
        <fullName evidence="2">E3 ubiquitin-protein ligase PUB23-like</fullName>
    </submittedName>
</protein>
<dbReference type="Pfam" id="PF13456">
    <property type="entry name" value="RVT_3"/>
    <property type="match status" value="1"/>
</dbReference>
<name>A0A834TQ49_9FABA</name>
<reference evidence="2" key="1">
    <citation type="submission" date="2020-09" db="EMBL/GenBank/DDBJ databases">
        <title>Genome-Enabled Discovery of Anthraquinone Biosynthesis in Senna tora.</title>
        <authorList>
            <person name="Kang S.-H."/>
            <person name="Pandey R.P."/>
            <person name="Lee C.-M."/>
            <person name="Sim J.-S."/>
            <person name="Jeong J.-T."/>
            <person name="Choi B.-S."/>
            <person name="Jung M."/>
            <person name="Ginzburg D."/>
            <person name="Zhao K."/>
            <person name="Won S.Y."/>
            <person name="Oh T.-J."/>
            <person name="Yu Y."/>
            <person name="Kim N.-H."/>
            <person name="Lee O.R."/>
            <person name="Lee T.-H."/>
            <person name="Bashyal P."/>
            <person name="Kim T.-S."/>
            <person name="Lee W.-H."/>
            <person name="Kawkins C."/>
            <person name="Kim C.-K."/>
            <person name="Kim J.S."/>
            <person name="Ahn B.O."/>
            <person name="Rhee S.Y."/>
            <person name="Sohng J.K."/>
        </authorList>
    </citation>
    <scope>NUCLEOTIDE SEQUENCE</scope>
    <source>
        <tissue evidence="2">Leaf</tissue>
    </source>
</reference>
<dbReference type="Gene3D" id="3.30.420.10">
    <property type="entry name" value="Ribonuclease H-like superfamily/Ribonuclease H"/>
    <property type="match status" value="1"/>
</dbReference>
<gene>
    <name evidence="2" type="ORF">G2W53_017812</name>
</gene>
<dbReference type="SUPFAM" id="SSF53098">
    <property type="entry name" value="Ribonuclease H-like"/>
    <property type="match status" value="1"/>
</dbReference>
<dbReference type="CDD" id="cd06222">
    <property type="entry name" value="RNase_H_like"/>
    <property type="match status" value="1"/>
</dbReference>
<dbReference type="GO" id="GO:0003676">
    <property type="term" value="F:nucleic acid binding"/>
    <property type="evidence" value="ECO:0007669"/>
    <property type="project" value="InterPro"/>
</dbReference>
<sequence length="238" mass="26287">MDGFDLKTKPTDEALSLLHTHRISEPGLNNLLTFKHGDFVPCLTKIMQIRFYESRAYAVLLLKSILGAADSTVLSNLKTEMLVEENLGKGNILLAELWGIRTGLQLAWDNGLSNVTVESDLLVAINMIWNVILGYITRNGSWFADTMAKHAHQLPFGDVLYGNILLAKLWVIHTGLQLAGDNGLSNVTVDSDLLVAINMIWNVILAYIPRNGNRFADTLAKHAHQLPFGDVLYGSFSG</sequence>
<proteinExistence type="predicted"/>
<accession>A0A834TQ49</accession>
<dbReference type="InterPro" id="IPR044730">
    <property type="entry name" value="RNase_H-like_dom_plant"/>
</dbReference>
<evidence type="ECO:0000313" key="3">
    <source>
        <dbReference type="Proteomes" id="UP000634136"/>
    </source>
</evidence>
<dbReference type="Proteomes" id="UP000634136">
    <property type="component" value="Unassembled WGS sequence"/>
</dbReference>
<dbReference type="OrthoDB" id="1436258at2759"/>
<feature type="domain" description="RNase H type-1" evidence="1">
    <location>
        <begin position="89"/>
        <end position="128"/>
    </location>
</feature>
<dbReference type="PANTHER" id="PTHR47723:SF19">
    <property type="entry name" value="POLYNUCLEOTIDYL TRANSFERASE, RIBONUCLEASE H-LIKE SUPERFAMILY PROTEIN"/>
    <property type="match status" value="1"/>
</dbReference>
<evidence type="ECO:0000313" key="2">
    <source>
        <dbReference type="EMBL" id="KAF7826648.1"/>
    </source>
</evidence>
<keyword evidence="3" id="KW-1185">Reference proteome</keyword>
<dbReference type="InterPro" id="IPR012337">
    <property type="entry name" value="RNaseH-like_sf"/>
</dbReference>
<dbReference type="PANTHER" id="PTHR47723">
    <property type="entry name" value="OS05G0353850 PROTEIN"/>
    <property type="match status" value="1"/>
</dbReference>
<organism evidence="2 3">
    <name type="scientific">Senna tora</name>
    <dbReference type="NCBI Taxonomy" id="362788"/>
    <lineage>
        <taxon>Eukaryota</taxon>
        <taxon>Viridiplantae</taxon>
        <taxon>Streptophyta</taxon>
        <taxon>Embryophyta</taxon>
        <taxon>Tracheophyta</taxon>
        <taxon>Spermatophyta</taxon>
        <taxon>Magnoliopsida</taxon>
        <taxon>eudicotyledons</taxon>
        <taxon>Gunneridae</taxon>
        <taxon>Pentapetalae</taxon>
        <taxon>rosids</taxon>
        <taxon>fabids</taxon>
        <taxon>Fabales</taxon>
        <taxon>Fabaceae</taxon>
        <taxon>Caesalpinioideae</taxon>
        <taxon>Cassia clade</taxon>
        <taxon>Senna</taxon>
    </lineage>
</organism>
<dbReference type="AlphaFoldDB" id="A0A834TQ49"/>
<dbReference type="InterPro" id="IPR036397">
    <property type="entry name" value="RNaseH_sf"/>
</dbReference>
<evidence type="ECO:0000259" key="1">
    <source>
        <dbReference type="Pfam" id="PF13456"/>
    </source>
</evidence>
<comment type="caution">
    <text evidence="2">The sequence shown here is derived from an EMBL/GenBank/DDBJ whole genome shotgun (WGS) entry which is preliminary data.</text>
</comment>